<dbReference type="EMBL" id="CAJMXA010003897">
    <property type="protein sequence ID" value="CAE6525747.1"/>
    <property type="molecule type" value="Genomic_DNA"/>
</dbReference>
<dbReference type="AlphaFoldDB" id="A0A8H3DDC3"/>
<evidence type="ECO:0000313" key="2">
    <source>
        <dbReference type="Proteomes" id="UP000663853"/>
    </source>
</evidence>
<sequence>MWLMRLVGTTLLRRSHPHIMDSEVDQHWGRPLEQYAASYGITNGARVIVSWEIEEEAQLVKEAMYGQILNAHGPVEGMGNFLGANDITLPMLETVLKLAHSPRHLDFFADPVFIGGCIRLLAQIRPEGRPSPFSHELGYLCFRIIVIGIGAWILKITENLDMTIAAMETDLRIGPLLVFSGHVSRALEKVIFEMAGRASCDWIMGWARTPGHTNPERFLLPTDLRSLLNILWEDRKLYLRALLTTYFPGLSGIMFVLWRFLDVNPAVEAGRPTELMVVPFCELLWRSMLAATADQLALLAYISSFVQQYKRADLWDKSPKYIDLDDSRTLLYALNTRMAPADLRFFAPLCLWRTGVVWRFVTQSIQPGSEDLFPALFGGTMGCIWRGIEEGDLKPPDIVEKAGSVFASLGKIITPLNHPNHPNGAVVEDLVAELEKHDFIELLARLIILLKPGEARSTLDRSVSRNTMFINNTLFLVRTLAQAAPTMLLGNRLRQQAGDWSKMNCKLLMYELLGPSHAPKAHKALHRESKELWAEIAQILELNLWTGTLARHDCSYSRCPYGKGILPVEFMCTRCHDFSFRYCSTQCQMRD</sequence>
<reference evidence="1" key="1">
    <citation type="submission" date="2021-01" db="EMBL/GenBank/DDBJ databases">
        <authorList>
            <person name="Kaushik A."/>
        </authorList>
    </citation>
    <scope>NUCLEOTIDE SEQUENCE</scope>
    <source>
        <strain evidence="1">AG6-10EEA</strain>
    </source>
</reference>
<comment type="caution">
    <text evidence="1">The sequence shown here is derived from an EMBL/GenBank/DDBJ whole genome shotgun (WGS) entry which is preliminary data.</text>
</comment>
<dbReference type="Proteomes" id="UP000663853">
    <property type="component" value="Unassembled WGS sequence"/>
</dbReference>
<name>A0A8H3DDC3_9AGAM</name>
<accession>A0A8H3DDC3</accession>
<evidence type="ECO:0008006" key="3">
    <source>
        <dbReference type="Google" id="ProtNLM"/>
    </source>
</evidence>
<evidence type="ECO:0000313" key="1">
    <source>
        <dbReference type="EMBL" id="CAE6525747.1"/>
    </source>
</evidence>
<organism evidence="1 2">
    <name type="scientific">Rhizoctonia solani</name>
    <dbReference type="NCBI Taxonomy" id="456999"/>
    <lineage>
        <taxon>Eukaryota</taxon>
        <taxon>Fungi</taxon>
        <taxon>Dikarya</taxon>
        <taxon>Basidiomycota</taxon>
        <taxon>Agaricomycotina</taxon>
        <taxon>Agaricomycetes</taxon>
        <taxon>Cantharellales</taxon>
        <taxon>Ceratobasidiaceae</taxon>
        <taxon>Rhizoctonia</taxon>
    </lineage>
</organism>
<protein>
    <recommendedName>
        <fullName evidence="3">MYND-type domain-containing protein</fullName>
    </recommendedName>
</protein>
<proteinExistence type="predicted"/>
<gene>
    <name evidence="1" type="ORF">RDB_LOCUS158951</name>
</gene>